<dbReference type="InterPro" id="IPR036259">
    <property type="entry name" value="MFS_trans_sf"/>
</dbReference>
<feature type="transmembrane region" description="Helical" evidence="2">
    <location>
        <begin position="161"/>
        <end position="182"/>
    </location>
</feature>
<organism evidence="3 4">
    <name type="scientific">Paenibacillus helianthi</name>
    <dbReference type="NCBI Taxonomy" id="1349432"/>
    <lineage>
        <taxon>Bacteria</taxon>
        <taxon>Bacillati</taxon>
        <taxon>Bacillota</taxon>
        <taxon>Bacilli</taxon>
        <taxon>Bacillales</taxon>
        <taxon>Paenibacillaceae</taxon>
        <taxon>Paenibacillus</taxon>
    </lineage>
</organism>
<sequence length="404" mass="45162">MNFFIYYLFIVLANSRFSRSILMIFTMGSQISFLQFSVIQMGYFASRFLFEFPSGVIADYIKRKYSLAFGNFLASLVAMTMFSTSIIHPKDTFIFFLLLFCLDGIASSFQSGSDEALLYDYLLKKKQESRYAKILGWRSGIAALVLSIATMIGGFMADSSLALPFLFQGILSVAAGVVILFFPENAMGSKNSKAKHTSPFKIAAEGFSVIKTIPLVQFLILFITIISCSTNAITMFMQGYFAELKISSGMVGIIYGVCTLFSTVAAINSHHLIKLSLKTILILSTIMYFSGIVLLFTHNIPLVILGFFLIYIKLDLMEPSVFYFINQEVNDDVRATILSSFGASYSLVTLIMYPFYGLVGNSSGYQGIILITAVMTFPMFAYLFRFYKKYNVGVRAIVPREVTK</sequence>
<dbReference type="Proteomes" id="UP000186058">
    <property type="component" value="Unassembled WGS sequence"/>
</dbReference>
<feature type="transmembrane region" description="Helical" evidence="2">
    <location>
        <begin position="202"/>
        <end position="226"/>
    </location>
</feature>
<feature type="transmembrane region" description="Helical" evidence="2">
    <location>
        <begin position="279"/>
        <end position="296"/>
    </location>
</feature>
<dbReference type="PANTHER" id="PTHR23530">
    <property type="entry name" value="TRANSPORT PROTEIN-RELATED"/>
    <property type="match status" value="1"/>
</dbReference>
<proteinExistence type="predicted"/>
<accession>A0ABX3ET02</accession>
<feature type="transmembrane region" description="Helical" evidence="2">
    <location>
        <begin position="368"/>
        <end position="387"/>
    </location>
</feature>
<gene>
    <name evidence="3" type="ORF">A3844_04300</name>
</gene>
<feature type="transmembrane region" description="Helical" evidence="2">
    <location>
        <begin position="134"/>
        <end position="155"/>
    </location>
</feature>
<comment type="subcellular location">
    <subcellularLocation>
        <location evidence="1">Cell membrane</location>
        <topology evidence="1">Multi-pass membrane protein</topology>
    </subcellularLocation>
</comment>
<evidence type="ECO:0000313" key="4">
    <source>
        <dbReference type="Proteomes" id="UP000186058"/>
    </source>
</evidence>
<feature type="transmembrane region" description="Helical" evidence="2">
    <location>
        <begin position="65"/>
        <end position="87"/>
    </location>
</feature>
<feature type="transmembrane region" description="Helical" evidence="2">
    <location>
        <begin position="337"/>
        <end position="356"/>
    </location>
</feature>
<name>A0ABX3ET02_9BACL</name>
<dbReference type="Gene3D" id="1.20.1250.20">
    <property type="entry name" value="MFS general substrate transporter like domains"/>
    <property type="match status" value="1"/>
</dbReference>
<keyword evidence="2" id="KW-1133">Transmembrane helix</keyword>
<keyword evidence="4" id="KW-1185">Reference proteome</keyword>
<feature type="transmembrane region" description="Helical" evidence="2">
    <location>
        <begin position="302"/>
        <end position="325"/>
    </location>
</feature>
<dbReference type="SUPFAM" id="SSF103473">
    <property type="entry name" value="MFS general substrate transporter"/>
    <property type="match status" value="1"/>
</dbReference>
<keyword evidence="2" id="KW-0472">Membrane</keyword>
<feature type="transmembrane region" description="Helical" evidence="2">
    <location>
        <begin position="246"/>
        <end position="267"/>
    </location>
</feature>
<dbReference type="RefSeq" id="WP_074106719.1">
    <property type="nucleotide sequence ID" value="NZ_LVWI01000002.1"/>
</dbReference>
<evidence type="ECO:0000256" key="1">
    <source>
        <dbReference type="ARBA" id="ARBA00004651"/>
    </source>
</evidence>
<evidence type="ECO:0000313" key="3">
    <source>
        <dbReference type="EMBL" id="OKP91069.1"/>
    </source>
</evidence>
<keyword evidence="2" id="KW-0812">Transmembrane</keyword>
<dbReference type="EMBL" id="LVWI01000002">
    <property type="protein sequence ID" value="OKP91069.1"/>
    <property type="molecule type" value="Genomic_DNA"/>
</dbReference>
<comment type="caution">
    <text evidence="3">The sequence shown here is derived from an EMBL/GenBank/DDBJ whole genome shotgun (WGS) entry which is preliminary data.</text>
</comment>
<dbReference type="InterPro" id="IPR011701">
    <property type="entry name" value="MFS"/>
</dbReference>
<feature type="transmembrane region" description="Helical" evidence="2">
    <location>
        <begin position="20"/>
        <end position="44"/>
    </location>
</feature>
<dbReference type="InterPro" id="IPR053160">
    <property type="entry name" value="MFS_DHA3_Transporter"/>
</dbReference>
<reference evidence="3 4" key="1">
    <citation type="submission" date="2016-03" db="EMBL/GenBank/DDBJ databases">
        <authorList>
            <person name="Sant'Anna F.H."/>
            <person name="Ambrosini A."/>
            <person name="Souza R."/>
            <person name="Bach E."/>
            <person name="Fernandes G."/>
            <person name="Balsanelli E."/>
            <person name="Baura V.A."/>
            <person name="Souza E.M."/>
            <person name="Passaglia L."/>
        </authorList>
    </citation>
    <scope>NUCLEOTIDE SEQUENCE [LARGE SCALE GENOMIC DNA]</scope>
    <source>
        <strain evidence="3 4">P26E</strain>
    </source>
</reference>
<evidence type="ECO:0000256" key="2">
    <source>
        <dbReference type="SAM" id="Phobius"/>
    </source>
</evidence>
<evidence type="ECO:0008006" key="5">
    <source>
        <dbReference type="Google" id="ProtNLM"/>
    </source>
</evidence>
<protein>
    <recommendedName>
        <fullName evidence="5">MFS transporter</fullName>
    </recommendedName>
</protein>
<dbReference type="Pfam" id="PF07690">
    <property type="entry name" value="MFS_1"/>
    <property type="match status" value="1"/>
</dbReference>
<dbReference type="PANTHER" id="PTHR23530:SF1">
    <property type="entry name" value="PERMEASE, MAJOR FACILITATOR SUPERFAMILY-RELATED"/>
    <property type="match status" value="1"/>
</dbReference>